<evidence type="ECO:0000313" key="2">
    <source>
        <dbReference type="EMBL" id="CUS15858.1"/>
    </source>
</evidence>
<reference evidence="2" key="1">
    <citation type="submission" date="2015-10" db="EMBL/GenBank/DDBJ databases">
        <authorList>
            <person name="Regsiter A."/>
            <person name="william w."/>
        </authorList>
    </citation>
    <scope>NUCLEOTIDE SEQUENCE</scope>
    <source>
        <strain evidence="2">Montdore</strain>
    </source>
</reference>
<feature type="compositionally biased region" description="Polar residues" evidence="1">
    <location>
        <begin position="216"/>
        <end position="237"/>
    </location>
</feature>
<dbReference type="Proteomes" id="UP001412239">
    <property type="component" value="Unassembled WGS sequence"/>
</dbReference>
<proteinExistence type="predicted"/>
<evidence type="ECO:0000313" key="3">
    <source>
        <dbReference type="Proteomes" id="UP001412239"/>
    </source>
</evidence>
<name>A0A292QA63_9PEZI</name>
<dbReference type="EMBL" id="LN890943">
    <property type="protein sequence ID" value="CUS15858.1"/>
    <property type="molecule type" value="Genomic_DNA"/>
</dbReference>
<evidence type="ECO:0000256" key="1">
    <source>
        <dbReference type="SAM" id="MobiDB-lite"/>
    </source>
</evidence>
<feature type="compositionally biased region" description="Low complexity" evidence="1">
    <location>
        <begin position="245"/>
        <end position="265"/>
    </location>
</feature>
<feature type="region of interest" description="Disordered" evidence="1">
    <location>
        <begin position="187"/>
        <end position="296"/>
    </location>
</feature>
<feature type="region of interest" description="Disordered" evidence="1">
    <location>
        <begin position="27"/>
        <end position="48"/>
    </location>
</feature>
<keyword evidence="3" id="KW-1185">Reference proteome</keyword>
<feature type="region of interest" description="Disordered" evidence="1">
    <location>
        <begin position="314"/>
        <end position="338"/>
    </location>
</feature>
<organism evidence="2 3">
    <name type="scientific">Tuber aestivum</name>
    <name type="common">summer truffle</name>
    <dbReference type="NCBI Taxonomy" id="59557"/>
    <lineage>
        <taxon>Eukaryota</taxon>
        <taxon>Fungi</taxon>
        <taxon>Dikarya</taxon>
        <taxon>Ascomycota</taxon>
        <taxon>Pezizomycotina</taxon>
        <taxon>Pezizomycetes</taxon>
        <taxon>Pezizales</taxon>
        <taxon>Tuberaceae</taxon>
        <taxon>Tuber</taxon>
    </lineage>
</organism>
<feature type="compositionally biased region" description="Low complexity" evidence="1">
    <location>
        <begin position="323"/>
        <end position="338"/>
    </location>
</feature>
<gene>
    <name evidence="2" type="ORF">GSTUAT00000135001</name>
</gene>
<accession>A0A292QA63</accession>
<sequence>MLAPTRRIRNASTALREPVILKQLPNKPIGQIRPHGHYRNHPRPTDSSPQFGDALIYGSGPEDFCDPPTTMTATAPGPTIVGGAQREPVTSTVTLTANGVDTRLFDGIFGPIDISQSVNPERVIAVTMETSTVALSGSTETVTVRATGSEVTVTEETSEVTVTVLAQNAGGVSGTIATYSTSAIAVRGAKLHPPRRHESASPKINRRAPAPGRGTGATSSLAPSNNLTYHNASTSAGEPTPVPAPIAATPTETDSPSTTSTTGSSAKDFSRVGSSAPAEPSTNAFGEDVEDPNSHEDIAALAAELRIERVHHSGGFVPDYAPKKTATLAPPATATASR</sequence>
<dbReference type="AlphaFoldDB" id="A0A292QA63"/>
<protein>
    <submittedName>
        <fullName evidence="2">Uncharacterized protein</fullName>
    </submittedName>
</protein>